<evidence type="ECO:0000313" key="2">
    <source>
        <dbReference type="Proteomes" id="UP000028933"/>
    </source>
</evidence>
<dbReference type="Proteomes" id="UP000028933">
    <property type="component" value="Chromosome"/>
</dbReference>
<reference evidence="1" key="1">
    <citation type="journal article" date="2013" name="Lancet">
        <title>First case of E anophelis outbreak in an intensive-care unit.</title>
        <authorList>
            <person name="Teo J."/>
            <person name="Tan S.Y."/>
            <person name="Tay M."/>
            <person name="Ding Y."/>
            <person name="Kjelleberg S."/>
            <person name="Givskov M."/>
            <person name="Lin R.T."/>
            <person name="Yang L."/>
        </authorList>
    </citation>
    <scope>NUCLEOTIDE SEQUENCE [LARGE SCALE GENOMIC DNA]</scope>
    <source>
        <strain evidence="1">NUHP1</strain>
    </source>
</reference>
<gene>
    <name evidence="1" type="ORF">BD94_1557</name>
</gene>
<accession>A0A077ECW8</accession>
<dbReference type="HOGENOM" id="CLU_3042993_0_0_10"/>
<sequence>MPQNPNVNNEKEMKKIVEELKILKVKRYERQLQKQDSLRIEYLFNQYQQLKNDR</sequence>
<proteinExistence type="predicted"/>
<reference evidence="1" key="2">
    <citation type="journal article" date="2015" name="Genome Biol. Evol.">
        <title>Complete Genome Sequence and Transcriptomic Analysis of the Novel Pathogen Elizabethkingia anophelis in Response to Oxidative Stress.</title>
        <authorList>
            <person name="Li Y."/>
            <person name="Liu Y."/>
            <person name="Chew S.C."/>
            <person name="Tay M."/>
            <person name="Salido M.M."/>
            <person name="Teo J."/>
            <person name="Lauro F.M."/>
            <person name="Givskov M."/>
            <person name="Yang L."/>
        </authorList>
    </citation>
    <scope>NUCLEOTIDE SEQUENCE</scope>
    <source>
        <strain evidence="1">NUHP1</strain>
    </source>
</reference>
<dbReference type="STRING" id="1338011.BD94_1557"/>
<dbReference type="KEGG" id="eao:BD94_1557"/>
<organism evidence="1 2">
    <name type="scientific">Elizabethkingia anophelis NUHP1</name>
    <dbReference type="NCBI Taxonomy" id="1338011"/>
    <lineage>
        <taxon>Bacteria</taxon>
        <taxon>Pseudomonadati</taxon>
        <taxon>Bacteroidota</taxon>
        <taxon>Flavobacteriia</taxon>
        <taxon>Flavobacteriales</taxon>
        <taxon>Weeksellaceae</taxon>
        <taxon>Elizabethkingia</taxon>
    </lineage>
</organism>
<protein>
    <submittedName>
        <fullName evidence="1">Uncharacterized protein</fullName>
    </submittedName>
</protein>
<name>A0A077ECW8_9FLAO</name>
<dbReference type="AlphaFoldDB" id="A0A077ECW8"/>
<dbReference type="EMBL" id="CP007547">
    <property type="protein sequence ID" value="AIL45332.1"/>
    <property type="molecule type" value="Genomic_DNA"/>
</dbReference>
<evidence type="ECO:0000313" key="1">
    <source>
        <dbReference type="EMBL" id="AIL45332.1"/>
    </source>
</evidence>